<keyword evidence="2" id="KW-0732">Signal</keyword>
<dbReference type="NCBIfam" id="TIGR01643">
    <property type="entry name" value="YD_repeat_2x"/>
    <property type="match status" value="1"/>
</dbReference>
<dbReference type="OrthoDB" id="9762066at2"/>
<dbReference type="NCBIfam" id="TIGR03696">
    <property type="entry name" value="Rhs_assc_core"/>
    <property type="match status" value="1"/>
</dbReference>
<dbReference type="Pfam" id="PF05593">
    <property type="entry name" value="RHS_repeat"/>
    <property type="match status" value="1"/>
</dbReference>
<dbReference type="InterPro" id="IPR006530">
    <property type="entry name" value="YD"/>
</dbReference>
<keyword evidence="4" id="KW-1185">Reference proteome</keyword>
<evidence type="ECO:0000313" key="3">
    <source>
        <dbReference type="EMBL" id="TCO37626.1"/>
    </source>
</evidence>
<proteinExistence type="predicted"/>
<keyword evidence="1" id="KW-0812">Transmembrane</keyword>
<evidence type="ECO:0000313" key="4">
    <source>
        <dbReference type="Proteomes" id="UP000295573"/>
    </source>
</evidence>
<keyword evidence="1" id="KW-0472">Membrane</keyword>
<dbReference type="EMBL" id="SLWR01000023">
    <property type="protein sequence ID" value="TCO37626.1"/>
    <property type="molecule type" value="Genomic_DNA"/>
</dbReference>
<organism evidence="3 4">
    <name type="scientific">Kribbella antiqua</name>
    <dbReference type="NCBI Taxonomy" id="2512217"/>
    <lineage>
        <taxon>Bacteria</taxon>
        <taxon>Bacillati</taxon>
        <taxon>Actinomycetota</taxon>
        <taxon>Actinomycetes</taxon>
        <taxon>Propionibacteriales</taxon>
        <taxon>Kribbellaceae</taxon>
        <taxon>Kribbella</taxon>
    </lineage>
</organism>
<feature type="chain" id="PRO_5038557589" evidence="2">
    <location>
        <begin position="37"/>
        <end position="2220"/>
    </location>
</feature>
<name>A0A4R2I1S7_9ACTN</name>
<dbReference type="InterPro" id="IPR022385">
    <property type="entry name" value="Rhs_assc_core"/>
</dbReference>
<accession>A0A4R2I1S7</accession>
<reference evidence="3 4" key="1">
    <citation type="journal article" date="2015" name="Stand. Genomic Sci.">
        <title>Genomic Encyclopedia of Bacterial and Archaeal Type Strains, Phase III: the genomes of soil and plant-associated and newly described type strains.</title>
        <authorList>
            <person name="Whitman W.B."/>
            <person name="Woyke T."/>
            <person name="Klenk H.P."/>
            <person name="Zhou Y."/>
            <person name="Lilburn T.G."/>
            <person name="Beck B.J."/>
            <person name="De Vos P."/>
            <person name="Vandamme P."/>
            <person name="Eisen J.A."/>
            <person name="Garrity G."/>
            <person name="Hugenholtz P."/>
            <person name="Kyrpides N.C."/>
        </authorList>
    </citation>
    <scope>NUCLEOTIDE SEQUENCE [LARGE SCALE GENOMIC DNA]</scope>
    <source>
        <strain evidence="3 4">VKM Ac-2541</strain>
    </source>
</reference>
<evidence type="ECO:0000256" key="2">
    <source>
        <dbReference type="SAM" id="SignalP"/>
    </source>
</evidence>
<dbReference type="Proteomes" id="UP000295573">
    <property type="component" value="Unassembled WGS sequence"/>
</dbReference>
<feature type="transmembrane region" description="Helical" evidence="1">
    <location>
        <begin position="2167"/>
        <end position="2187"/>
    </location>
</feature>
<keyword evidence="1" id="KW-1133">Transmembrane helix</keyword>
<dbReference type="Gene3D" id="2.180.10.10">
    <property type="entry name" value="RHS repeat-associated core"/>
    <property type="match status" value="2"/>
</dbReference>
<sequence length="2220" mass="233199">MSPYRRARVRKSPRIVAILVSFALLVTGLEVQQAAAAAPAADPRPAPAMVASRPDLVSAVVTARSQGSKVEVESMRSETSTTWANPDGTMTTEAHASPIRFKTAKGAWQSIDLTLAMATDGTVASRGHGLGLQFGRQNSAVGGVFASATAGTGRQVEWLAPWKLSKPTLAGTKATYTDVQPGVDLRLDARRSGFEVDFVVKQRPATAPTWRIPLRTKGLTARQAADGVIEFVDAKGVVRSRIPVGQMWDAVTDEHTKMPVNTAAVSMSLEQVSPGKATLVLAPDAAWLLDPARVFPVTVDPTYANVAVMSTFDTFVQSGWPNDLSSTVDLRVGKNGTATERSFLNFPGSSFQGKKVVSAYLSLMQYGSTTCTATQMNLHASLPASTSTRWSSMPVTSQQVWGSVSAAKGFSSACAADRVYVNMTGLAQYWSGTTDATVAVMLKAANEADANAWKRFYSTEGPADPYISLTWNRPPNQPATVETTEAVPYAAPGDTQSYMYSPTLRPWVRTKATDPDGNTVKYVFEFFTGSGPTFNLLGTCTSSVYASGTTAGCRPAADLPDNTLLYIRAKANDGSSDGPWTSYQSRLRIGAAKPAAPEVSCPAPYDSNNTWQDNPPAADVVCTVAAAGAGYIAPGYVRLTVDGKPVATNFTGGAAGQIKITPSSDPAVAKTTVTIPKGTPGLHTINAYAETPAGLLSASPGAEYSIGWGGTSLSSPSADRRITTAGGVTIAASGPPKGSGSAPTAKLKWRLSGYDHTNSELVGWNDGPNLTVTDNGTAGVIVNGVWDTTSATTDSQLDADPNTAGVQPTTVSASRPVLLDVQVCLTYTTATQCTWSQQAVSVLRVPHAFGGDFPTAAAGAGQVALWTGEFNLNVTDASVGTPDGSLALSRSHSTFDGPTDATTGIFGPGWTAQLDGPTDQEIGIQVLDSSRTNGIIAFLDGVSTPLVFSTPDGARRSTATFPTGTWQPADQWTTDTKVKLTVSGTGLATKLTLANEAGDTTTFVLAAPLSATTDAQFKPDAVTEADSGDTTRYLYDPANPSLVARILAPAPTGVTCVSGGQYTGAVGCQSLRLQYGSGATSGLLTSVWLDVYNPAKTGGAGMDSIQMATYSYDTSGRLASVTDPRSGLTTGYTYDAANRLTSVTPPGLKPYVLNYAVVGANTKLTSVTRVRPSTDSAGGVATLASFVYDVQATGPGLPDLSSASVARWGQRVTPTHGFAVFGPDHPAPGTTPGEVAANDWQYAQFQYTDDEGVTINTADFGAGAWQYSASERDEWSNITRSLDQRAIREILDNALPSSAADLLGTTSVYNDAIQNTDGVTIVPADTRLTDTYGPVRDASTSSGTVRPVRLHTHLAYDENAPNGGISPFTNTPYGLMTSTTKSAFDPGASTDEVVLRTIHDYSAAVTGGTDGWEAGEASRIITDLDLDGQRSTGDLVSFVRRDSDGRVVENRQPKSADAGGDAGTTLTAYYTAGTNSDAAECGNKPEWAGLTCKTSPAAAPSSAAGQPATPSLPSSRITQYNYLLQPTVIEQTSGSVTRTATTVYRLDGQVDNTRTTVTGMTGSAPNTAKYTTYDPATGAATTITARNSDATIAGTVTTTYDTWGRPISYQPSGETATTTAYDIGGGVKTIVDPNGTTQYTYDGTDAAGRVEHRGLPTKIEITSGSSIWSSTGAYDAAGTLTVQKLPGGIARTLSTDITGSPVGLDYTGQLTTVNPDGSSTTIPDGGWLSWSQDRDVVGRVTREWTPDGAAFTGPPNGGSGDVGDAIPYDRSITYDPAGRLTRVNDRTAAGSGVDVTDPAQAPACTTRTYAFDTNGNRLSQAVAPAAGDGSCTTAGGTTATHQFDTADRPTSGASGQGSYVYDALGRTLTIPASDAPKPAAGDISLTYFDNDIVKSITQAGSTTTLGLDAMDRRSTETVGATQTVRHYTDTSDNPTWISDGATSTRYARLIDTQLGLIVQTGGSAQVPFTNFHGDIVTTSTIPNSQATATSIGGWSSFDEYGQAQGASSAGYAWLGGATRSTTDTGLILLGARVYNPATGLFTSQDPVAGGSNTSQGYCNADPVNCSDISGLYTYTLIYALGHYRKSAYYFFMYLIRCFTCYFPIPGARALKYNTRMDLRPGGLWFPVWVQAIWWSNSSAGWRFKTLHGHPDYPGYIQFTFTKSSAGWLYLTIYGWVPWWSFAGLWIPKPIYVARARRTWNQFALNLWYLACRTGGSYLLC</sequence>
<gene>
    <name evidence="3" type="ORF">EV646_12313</name>
</gene>
<evidence type="ECO:0000256" key="1">
    <source>
        <dbReference type="SAM" id="Phobius"/>
    </source>
</evidence>
<dbReference type="InterPro" id="IPR031325">
    <property type="entry name" value="RHS_repeat"/>
</dbReference>
<protein>
    <submittedName>
        <fullName evidence="3">RHS repeat-associated protein</fullName>
    </submittedName>
</protein>
<comment type="caution">
    <text evidence="3">The sequence shown here is derived from an EMBL/GenBank/DDBJ whole genome shotgun (WGS) entry which is preliminary data.</text>
</comment>
<feature type="signal peptide" evidence="2">
    <location>
        <begin position="1"/>
        <end position="36"/>
    </location>
</feature>